<evidence type="ECO:0000256" key="1">
    <source>
        <dbReference type="SAM" id="MobiDB-lite"/>
    </source>
</evidence>
<gene>
    <name evidence="3" type="ORF">GCM10009777_05320</name>
</gene>
<dbReference type="Proteomes" id="UP001500326">
    <property type="component" value="Unassembled WGS sequence"/>
</dbReference>
<name>A0ABN2RV93_9MICO</name>
<feature type="compositionally biased region" description="Polar residues" evidence="1">
    <location>
        <begin position="62"/>
        <end position="71"/>
    </location>
</feature>
<proteinExistence type="predicted"/>
<feature type="region of interest" description="Disordered" evidence="1">
    <location>
        <begin position="50"/>
        <end position="78"/>
    </location>
</feature>
<dbReference type="RefSeq" id="WP_344058259.1">
    <property type="nucleotide sequence ID" value="NZ_BAAAOH010000001.1"/>
</dbReference>
<reference evidence="3 4" key="1">
    <citation type="journal article" date="2019" name="Int. J. Syst. Evol. Microbiol.">
        <title>The Global Catalogue of Microorganisms (GCM) 10K type strain sequencing project: providing services to taxonomists for standard genome sequencing and annotation.</title>
        <authorList>
            <consortium name="The Broad Institute Genomics Platform"/>
            <consortium name="The Broad Institute Genome Sequencing Center for Infectious Disease"/>
            <person name="Wu L."/>
            <person name="Ma J."/>
        </authorList>
    </citation>
    <scope>NUCLEOTIDE SEQUENCE [LARGE SCALE GENOMIC DNA]</scope>
    <source>
        <strain evidence="3 4">JCM 14902</strain>
    </source>
</reference>
<sequence>MDAADRAELDALRRRAYGRGADIHDQPAAVARLIELEDLARAETVTNPHWPARADDIGTRTRPASRSSPATAVSDIVPPARPPRRRWGLIASAIAVGAVAVAVALTQLPSPQSPAAAPTPPMDDRFMYHGDPGSETLMTISLDGAFGPSVDVPVEGGQPTFPATTTLDWALPLGEYFGWQLWVAGGTGDETDEHCILIQRGTVVRAQCLPPAEQVAGKLSVSLEETDIVPEELPRPMDDDESIRFWWLDSGKVDVVLGSFEGY</sequence>
<evidence type="ECO:0008006" key="5">
    <source>
        <dbReference type="Google" id="ProtNLM"/>
    </source>
</evidence>
<keyword evidence="4" id="KW-1185">Reference proteome</keyword>
<feature type="transmembrane region" description="Helical" evidence="2">
    <location>
        <begin position="87"/>
        <end position="105"/>
    </location>
</feature>
<keyword evidence="2" id="KW-0812">Transmembrane</keyword>
<comment type="caution">
    <text evidence="3">The sequence shown here is derived from an EMBL/GenBank/DDBJ whole genome shotgun (WGS) entry which is preliminary data.</text>
</comment>
<evidence type="ECO:0000313" key="3">
    <source>
        <dbReference type="EMBL" id="GAA1975368.1"/>
    </source>
</evidence>
<evidence type="ECO:0000256" key="2">
    <source>
        <dbReference type="SAM" id="Phobius"/>
    </source>
</evidence>
<organism evidence="3 4">
    <name type="scientific">Microbacterium pumilum</name>
    <dbReference type="NCBI Taxonomy" id="344165"/>
    <lineage>
        <taxon>Bacteria</taxon>
        <taxon>Bacillati</taxon>
        <taxon>Actinomycetota</taxon>
        <taxon>Actinomycetes</taxon>
        <taxon>Micrococcales</taxon>
        <taxon>Microbacteriaceae</taxon>
        <taxon>Microbacterium</taxon>
    </lineage>
</organism>
<keyword evidence="2" id="KW-1133">Transmembrane helix</keyword>
<keyword evidence="2" id="KW-0472">Membrane</keyword>
<protein>
    <recommendedName>
        <fullName evidence="5">Anti-sigma factor</fullName>
    </recommendedName>
</protein>
<evidence type="ECO:0000313" key="4">
    <source>
        <dbReference type="Proteomes" id="UP001500326"/>
    </source>
</evidence>
<dbReference type="EMBL" id="BAAAOH010000001">
    <property type="protein sequence ID" value="GAA1975368.1"/>
    <property type="molecule type" value="Genomic_DNA"/>
</dbReference>
<accession>A0ABN2RV93</accession>